<dbReference type="PRINTS" id="PR00111">
    <property type="entry name" value="ABHYDROLASE"/>
</dbReference>
<dbReference type="PANTHER" id="PTHR45763">
    <property type="entry name" value="HYDROLASE, ALPHA/BETA FOLD FAMILY PROTEIN, EXPRESSED-RELATED"/>
    <property type="match status" value="1"/>
</dbReference>
<name>A0ABZ1IIM2_9PSEU</name>
<evidence type="ECO:0000313" key="2">
    <source>
        <dbReference type="EMBL" id="WSE34304.1"/>
    </source>
</evidence>
<feature type="domain" description="AB hydrolase-1" evidence="1">
    <location>
        <begin position="27"/>
        <end position="261"/>
    </location>
</feature>
<dbReference type="GO" id="GO:0016787">
    <property type="term" value="F:hydrolase activity"/>
    <property type="evidence" value="ECO:0007669"/>
    <property type="project" value="UniProtKB-KW"/>
</dbReference>
<dbReference type="SUPFAM" id="SSF53474">
    <property type="entry name" value="alpha/beta-Hydrolases"/>
    <property type="match status" value="1"/>
</dbReference>
<accession>A0ABZ1IIM2</accession>
<dbReference type="Proteomes" id="UP001330812">
    <property type="component" value="Chromosome"/>
</dbReference>
<protein>
    <submittedName>
        <fullName evidence="2">Alpha/beta hydrolase</fullName>
    </submittedName>
</protein>
<organism evidence="2 3">
    <name type="scientific">Amycolatopsis rhabdoformis</name>
    <dbReference type="NCBI Taxonomy" id="1448059"/>
    <lineage>
        <taxon>Bacteria</taxon>
        <taxon>Bacillati</taxon>
        <taxon>Actinomycetota</taxon>
        <taxon>Actinomycetes</taxon>
        <taxon>Pseudonocardiales</taxon>
        <taxon>Pseudonocardiaceae</taxon>
        <taxon>Amycolatopsis</taxon>
    </lineage>
</organism>
<evidence type="ECO:0000259" key="1">
    <source>
        <dbReference type="Pfam" id="PF00561"/>
    </source>
</evidence>
<dbReference type="InterPro" id="IPR029058">
    <property type="entry name" value="AB_hydrolase_fold"/>
</dbReference>
<dbReference type="Gene3D" id="3.40.50.1820">
    <property type="entry name" value="alpha/beta hydrolase"/>
    <property type="match status" value="1"/>
</dbReference>
<sequence length="275" mass="28618">MGTSHDLTLADGRVLRVHDSGRGEERTVVWFHGTPQTGALLAPVLAAANARGIRVISYGRPGYGGSTTAPGRTIGSAAGDVRELAEALDLEQFAVVGASGGGSHALACAALLPERVTEAVVFAPVAPYTEEFDWFAGMADPTSLRAAQEGREKRLAHGLTHEFDPESFVAADWASLEGDWSTLGADAGAAGSASPDGEVDDDVAYVSPWGCDPAEVHMPVLLVQGGADRVIPAAHARHLSGLLPDSALWLRDSDGHISVLEALPAALDWLLDDDA</sequence>
<keyword evidence="2" id="KW-0378">Hydrolase</keyword>
<dbReference type="Pfam" id="PF00561">
    <property type="entry name" value="Abhydrolase_1"/>
    <property type="match status" value="1"/>
</dbReference>
<reference evidence="2 3" key="1">
    <citation type="journal article" date="2015" name="Int. J. Syst. Evol. Microbiol.">
        <title>Amycolatopsis rhabdoformis sp. nov., an actinomycete isolated from a tropical forest soil.</title>
        <authorList>
            <person name="Souza W.R."/>
            <person name="Silva R.E."/>
            <person name="Goodfellow M."/>
            <person name="Busarakam K."/>
            <person name="Figueiro F.S."/>
            <person name="Ferreira D."/>
            <person name="Rodrigues-Filho E."/>
            <person name="Moraes L.A.B."/>
            <person name="Zucchi T.D."/>
        </authorList>
    </citation>
    <scope>NUCLEOTIDE SEQUENCE [LARGE SCALE GENOMIC DNA]</scope>
    <source>
        <strain evidence="2 3">NCIMB 14900</strain>
    </source>
</reference>
<evidence type="ECO:0000313" key="3">
    <source>
        <dbReference type="Proteomes" id="UP001330812"/>
    </source>
</evidence>
<proteinExistence type="predicted"/>
<dbReference type="PANTHER" id="PTHR45763:SF46">
    <property type="entry name" value="AB HYDROLASE-1 DOMAIN-CONTAINING PROTEIN"/>
    <property type="match status" value="1"/>
</dbReference>
<dbReference type="InterPro" id="IPR000073">
    <property type="entry name" value="AB_hydrolase_1"/>
</dbReference>
<dbReference type="EMBL" id="CP142149">
    <property type="protein sequence ID" value="WSE34304.1"/>
    <property type="molecule type" value="Genomic_DNA"/>
</dbReference>
<keyword evidence="3" id="KW-1185">Reference proteome</keyword>
<dbReference type="RefSeq" id="WP_326837108.1">
    <property type="nucleotide sequence ID" value="NZ_CP142149.1"/>
</dbReference>
<gene>
    <name evidence="2" type="ORF">VSH64_19765</name>
</gene>